<accession>A0A1H5K615</accession>
<evidence type="ECO:0000313" key="2">
    <source>
        <dbReference type="EMBL" id="SEE59927.1"/>
    </source>
</evidence>
<proteinExistence type="predicted"/>
<dbReference type="AlphaFoldDB" id="A0A1H5K615"/>
<keyword evidence="1" id="KW-0812">Transmembrane</keyword>
<gene>
    <name evidence="2" type="ORF">SAMN04488561_1899</name>
</gene>
<evidence type="ECO:0000313" key="3">
    <source>
        <dbReference type="Proteomes" id="UP000181980"/>
    </source>
</evidence>
<dbReference type="EMBL" id="FNUC01000003">
    <property type="protein sequence ID" value="SEE59927.1"/>
    <property type="molecule type" value="Genomic_DNA"/>
</dbReference>
<evidence type="ECO:0000256" key="1">
    <source>
        <dbReference type="SAM" id="Phobius"/>
    </source>
</evidence>
<reference evidence="3" key="1">
    <citation type="submission" date="2016-10" db="EMBL/GenBank/DDBJ databases">
        <authorList>
            <person name="Varghese N."/>
            <person name="Submissions S."/>
        </authorList>
    </citation>
    <scope>NUCLEOTIDE SEQUENCE [LARGE SCALE GENOMIC DNA]</scope>
    <source>
        <strain evidence="3">DSM 45237</strain>
    </source>
</reference>
<dbReference type="Proteomes" id="UP000181980">
    <property type="component" value="Unassembled WGS sequence"/>
</dbReference>
<keyword evidence="1" id="KW-0472">Membrane</keyword>
<keyword evidence="3" id="KW-1185">Reference proteome</keyword>
<keyword evidence="1" id="KW-1133">Transmembrane helix</keyword>
<sequence length="158" mass="16609">MLLLLIAVPVVILATFAQRLLQACAPSNVLIRCVRTSRPTIGAAAALCALALGCVAAVHAISLAIATGAPGWLNLVVLVLAWDAIKFFGMVAVLSLRLLRILGRPLDGRGSGTSRRYRAGPIRRSISESLRCRRLHSIDGAPSSPQAMVKLSTGTAFA</sequence>
<organism evidence="2 3">
    <name type="scientific">Jiangella alba</name>
    <dbReference type="NCBI Taxonomy" id="561176"/>
    <lineage>
        <taxon>Bacteria</taxon>
        <taxon>Bacillati</taxon>
        <taxon>Actinomycetota</taxon>
        <taxon>Actinomycetes</taxon>
        <taxon>Jiangellales</taxon>
        <taxon>Jiangellaceae</taxon>
        <taxon>Jiangella</taxon>
    </lineage>
</organism>
<name>A0A1H5K615_9ACTN</name>
<feature type="transmembrane region" description="Helical" evidence="1">
    <location>
        <begin position="72"/>
        <end position="96"/>
    </location>
</feature>
<protein>
    <submittedName>
        <fullName evidence="2">Uncharacterized protein</fullName>
    </submittedName>
</protein>
<feature type="transmembrane region" description="Helical" evidence="1">
    <location>
        <begin position="41"/>
        <end position="65"/>
    </location>
</feature>